<dbReference type="HOGENOM" id="CLU_1575017_0_0_2"/>
<dbReference type="eggNOG" id="arCOG07734">
    <property type="taxonomic scope" value="Archaea"/>
</dbReference>
<name>F4B5U9_ACIHW</name>
<dbReference type="STRING" id="933801.Ahos_0426"/>
<evidence type="ECO:0000313" key="2">
    <source>
        <dbReference type="Proteomes" id="UP000008458"/>
    </source>
</evidence>
<dbReference type="GeneID" id="10599866"/>
<keyword evidence="2" id="KW-1185">Reference proteome</keyword>
<protein>
    <submittedName>
        <fullName evidence="1">Uncharacterized protein</fullName>
    </submittedName>
</protein>
<dbReference type="OrthoDB" id="43790at2157"/>
<evidence type="ECO:0000313" key="1">
    <source>
        <dbReference type="EMBL" id="AEE93314.1"/>
    </source>
</evidence>
<reference evidence="1 2" key="1">
    <citation type="journal article" date="2011" name="Extremophiles">
        <title>Genomic analysis of Acidianus hospitalis W1 a host for studying crenarchaeal virus and plasmid life cycles.</title>
        <authorList>
            <person name="You X.Y."/>
            <person name="Liu C."/>
            <person name="Wang S.Y."/>
            <person name="Jiang C.Y."/>
            <person name="Shah S.A."/>
            <person name="Prangishvili D."/>
            <person name="She Q."/>
            <person name="Liu S.J."/>
            <person name="Garrett R.A."/>
        </authorList>
    </citation>
    <scope>NUCLEOTIDE SEQUENCE [LARGE SCALE GENOMIC DNA]</scope>
    <source>
        <strain evidence="1 2">W1</strain>
    </source>
</reference>
<dbReference type="EMBL" id="CP002535">
    <property type="protein sequence ID" value="AEE93314.1"/>
    <property type="molecule type" value="Genomic_DNA"/>
</dbReference>
<dbReference type="AlphaFoldDB" id="F4B5U9"/>
<dbReference type="RefSeq" id="WP_013775230.1">
    <property type="nucleotide sequence ID" value="NC_015518.1"/>
</dbReference>
<proteinExistence type="predicted"/>
<sequence length="174" mass="20250">MEEEFAKFLEDYANYLKNNKQPLIDIPLSPDDLLAEASRIRAKSRVKLKDRRIIIQLTNGEEKHWAHIEGEIIMTFDKLYRPLKVEIEIKDVMDSEKVLKNLKSEKISDIEFVTDNEFIEIYLANGEAEHWAHFEGEIVMTLNDSYTPLRLEIEIKDVMDSEKVLKNAGLIPSS</sequence>
<accession>F4B5U9</accession>
<dbReference type="Proteomes" id="UP000008458">
    <property type="component" value="Chromosome"/>
</dbReference>
<dbReference type="KEGG" id="aho:Ahos_0426"/>
<organism evidence="1 2">
    <name type="scientific">Acidianus hospitalis (strain W1)</name>
    <dbReference type="NCBI Taxonomy" id="933801"/>
    <lineage>
        <taxon>Archaea</taxon>
        <taxon>Thermoproteota</taxon>
        <taxon>Thermoprotei</taxon>
        <taxon>Sulfolobales</taxon>
        <taxon>Sulfolobaceae</taxon>
        <taxon>Acidianus</taxon>
    </lineage>
</organism>
<reference key="2">
    <citation type="journal article" date="2011" name="Extremophiles">
        <title>Genomic analyses of Acidianus hospitalis W1 a host for studying crenarchaeal virus and plasmid life cycles.</title>
        <authorList>
            <person name="You X.Y."/>
            <person name="Liu C."/>
            <person name="Wang S.Y."/>
            <person name="Jiang C.Y."/>
            <person name="Shah S.A."/>
            <person name="Prangishvili D."/>
            <person name="Liu S.J."/>
            <person name="Garrett R.A."/>
        </authorList>
    </citation>
    <scope>NUCLEOTIDE SEQUENCE</scope>
    <source>
        <strain>W1</strain>
    </source>
</reference>
<gene>
    <name evidence="1" type="ordered locus">Ahos_0426</name>
</gene>